<dbReference type="PRINTS" id="PR01050">
    <property type="entry name" value="PYRUVTKNASE"/>
</dbReference>
<dbReference type="OrthoDB" id="108365at2759"/>
<evidence type="ECO:0000256" key="8">
    <source>
        <dbReference type="ARBA" id="ARBA00022723"/>
    </source>
</evidence>
<organism evidence="19 20">
    <name type="scientific">Microbotryum intermedium</name>
    <dbReference type="NCBI Taxonomy" id="269621"/>
    <lineage>
        <taxon>Eukaryota</taxon>
        <taxon>Fungi</taxon>
        <taxon>Dikarya</taxon>
        <taxon>Basidiomycota</taxon>
        <taxon>Pucciniomycotina</taxon>
        <taxon>Microbotryomycetes</taxon>
        <taxon>Microbotryales</taxon>
        <taxon>Microbotryaceae</taxon>
        <taxon>Microbotryum</taxon>
    </lineage>
</organism>
<evidence type="ECO:0000313" key="19">
    <source>
        <dbReference type="EMBL" id="SCV74883.1"/>
    </source>
</evidence>
<evidence type="ECO:0000256" key="11">
    <source>
        <dbReference type="ARBA" id="ARBA00022840"/>
    </source>
</evidence>
<dbReference type="InterPro" id="IPR040442">
    <property type="entry name" value="Pyrv_kinase-like_dom_sf"/>
</dbReference>
<dbReference type="InterPro" id="IPR015813">
    <property type="entry name" value="Pyrv/PenolPyrv_kinase-like_dom"/>
</dbReference>
<dbReference type="NCBIfam" id="TIGR01064">
    <property type="entry name" value="pyruv_kin"/>
    <property type="match status" value="1"/>
</dbReference>
<evidence type="ECO:0000256" key="3">
    <source>
        <dbReference type="ARBA" id="ARBA00004997"/>
    </source>
</evidence>
<dbReference type="PANTHER" id="PTHR11817">
    <property type="entry name" value="PYRUVATE KINASE"/>
    <property type="match status" value="1"/>
</dbReference>
<keyword evidence="8" id="KW-0479">Metal-binding</keyword>
<dbReference type="Pfam" id="PF00224">
    <property type="entry name" value="PK"/>
    <property type="match status" value="2"/>
</dbReference>
<dbReference type="InterPro" id="IPR015793">
    <property type="entry name" value="Pyrv_Knase_brl"/>
</dbReference>
<comment type="pathway">
    <text evidence="3 16">Carbohydrate degradation; glycolysis; pyruvate from D-glyceraldehyde 3-phosphate: step 5/5.</text>
</comment>
<dbReference type="GO" id="GO:0005524">
    <property type="term" value="F:ATP binding"/>
    <property type="evidence" value="ECO:0007669"/>
    <property type="project" value="UniProtKB-KW"/>
</dbReference>
<feature type="domain" description="Pyruvate kinase barrel" evidence="17">
    <location>
        <begin position="345"/>
        <end position="385"/>
    </location>
</feature>
<dbReference type="Pfam" id="PF02887">
    <property type="entry name" value="PK_C"/>
    <property type="match status" value="1"/>
</dbReference>
<dbReference type="SUPFAM" id="SSF52935">
    <property type="entry name" value="PK C-terminal domain-like"/>
    <property type="match status" value="1"/>
</dbReference>
<keyword evidence="7 16" id="KW-0808">Transferase</keyword>
<evidence type="ECO:0000259" key="18">
    <source>
        <dbReference type="Pfam" id="PF02887"/>
    </source>
</evidence>
<evidence type="ECO:0000256" key="5">
    <source>
        <dbReference type="ARBA" id="ARBA00011881"/>
    </source>
</evidence>
<evidence type="ECO:0000256" key="12">
    <source>
        <dbReference type="ARBA" id="ARBA00022842"/>
    </source>
</evidence>
<dbReference type="GO" id="GO:0000287">
    <property type="term" value="F:magnesium ion binding"/>
    <property type="evidence" value="ECO:0007669"/>
    <property type="project" value="InterPro"/>
</dbReference>
<evidence type="ECO:0000256" key="6">
    <source>
        <dbReference type="ARBA" id="ARBA00012142"/>
    </source>
</evidence>
<keyword evidence="12 16" id="KW-0460">Magnesium</keyword>
<dbReference type="SUPFAM" id="SSF51621">
    <property type="entry name" value="Phosphoenolpyruvate/pyruvate domain"/>
    <property type="match status" value="1"/>
</dbReference>
<dbReference type="STRING" id="269621.A0A238FSE1"/>
<keyword evidence="10 16" id="KW-0418">Kinase</keyword>
<keyword evidence="11" id="KW-0067">ATP-binding</keyword>
<keyword evidence="20" id="KW-1185">Reference proteome</keyword>
<dbReference type="Gene3D" id="3.40.1380.20">
    <property type="entry name" value="Pyruvate kinase, C-terminal domain"/>
    <property type="match status" value="1"/>
</dbReference>
<dbReference type="GO" id="GO:0004743">
    <property type="term" value="F:pyruvate kinase activity"/>
    <property type="evidence" value="ECO:0007669"/>
    <property type="project" value="UniProtKB-EC"/>
</dbReference>
<dbReference type="InterPro" id="IPR036918">
    <property type="entry name" value="Pyrv_Knase_C_sf"/>
</dbReference>
<dbReference type="InterPro" id="IPR011037">
    <property type="entry name" value="Pyrv_Knase-like_insert_dom_sf"/>
</dbReference>
<feature type="domain" description="Pyruvate kinase barrel" evidence="17">
    <location>
        <begin position="33"/>
        <end position="321"/>
    </location>
</feature>
<dbReference type="Proteomes" id="UP000198372">
    <property type="component" value="Unassembled WGS sequence"/>
</dbReference>
<protein>
    <recommendedName>
        <fullName evidence="6 16">Pyruvate kinase</fullName>
        <ecNumber evidence="6 16">2.7.1.40</ecNumber>
    </recommendedName>
</protein>
<dbReference type="PROSITE" id="PS00110">
    <property type="entry name" value="PYRUVATE_KINASE"/>
    <property type="match status" value="1"/>
</dbReference>
<evidence type="ECO:0000256" key="9">
    <source>
        <dbReference type="ARBA" id="ARBA00022741"/>
    </source>
</evidence>
<comment type="cofactor">
    <cofactor evidence="2">
        <name>K(+)</name>
        <dbReference type="ChEBI" id="CHEBI:29103"/>
    </cofactor>
</comment>
<keyword evidence="13 16" id="KW-0324">Glycolysis</keyword>
<keyword evidence="14" id="KW-0670">Pyruvate</keyword>
<dbReference type="UniPathway" id="UPA00109">
    <property type="reaction ID" value="UER00188"/>
</dbReference>
<evidence type="ECO:0000313" key="20">
    <source>
        <dbReference type="Proteomes" id="UP000198372"/>
    </source>
</evidence>
<evidence type="ECO:0000256" key="4">
    <source>
        <dbReference type="ARBA" id="ARBA00008663"/>
    </source>
</evidence>
<reference evidence="20" key="1">
    <citation type="submission" date="2016-09" db="EMBL/GenBank/DDBJ databases">
        <authorList>
            <person name="Jeantristanb JTB J.-T."/>
            <person name="Ricardo R."/>
        </authorList>
    </citation>
    <scope>NUCLEOTIDE SEQUENCE [LARGE SCALE GENOMIC DNA]</scope>
</reference>
<evidence type="ECO:0000256" key="16">
    <source>
        <dbReference type="RuleBase" id="RU000504"/>
    </source>
</evidence>
<comment type="subunit">
    <text evidence="5">Homotetramer.</text>
</comment>
<evidence type="ECO:0000256" key="2">
    <source>
        <dbReference type="ARBA" id="ARBA00001958"/>
    </source>
</evidence>
<accession>A0A238FSE1</accession>
<keyword evidence="9" id="KW-0547">Nucleotide-binding</keyword>
<dbReference type="Gene3D" id="3.20.20.60">
    <property type="entry name" value="Phosphoenolpyruvate-binding domains"/>
    <property type="match status" value="2"/>
</dbReference>
<dbReference type="Gene3D" id="2.40.33.10">
    <property type="entry name" value="PK beta-barrel domain-like"/>
    <property type="match status" value="1"/>
</dbReference>
<dbReference type="FunFam" id="3.40.1380.20:FF:000001">
    <property type="entry name" value="Pyruvate kinase"/>
    <property type="match status" value="1"/>
</dbReference>
<evidence type="ECO:0000259" key="17">
    <source>
        <dbReference type="Pfam" id="PF00224"/>
    </source>
</evidence>
<dbReference type="FunFam" id="2.40.33.10:FF:000001">
    <property type="entry name" value="Pyruvate kinase"/>
    <property type="match status" value="1"/>
</dbReference>
<evidence type="ECO:0000256" key="7">
    <source>
        <dbReference type="ARBA" id="ARBA00022679"/>
    </source>
</evidence>
<dbReference type="AlphaFoldDB" id="A0A238FSE1"/>
<dbReference type="SUPFAM" id="SSF50800">
    <property type="entry name" value="PK beta-barrel domain-like"/>
    <property type="match status" value="1"/>
</dbReference>
<proteinExistence type="inferred from homology"/>
<dbReference type="InterPro" id="IPR015806">
    <property type="entry name" value="Pyrv_Knase_insert_dom_sf"/>
</dbReference>
<dbReference type="GO" id="GO:0016301">
    <property type="term" value="F:kinase activity"/>
    <property type="evidence" value="ECO:0007669"/>
    <property type="project" value="UniProtKB-KW"/>
</dbReference>
<name>A0A238FSE1_9BASI</name>
<dbReference type="InterPro" id="IPR015795">
    <property type="entry name" value="Pyrv_Knase_C"/>
</dbReference>
<comment type="similarity">
    <text evidence="4 16">Belongs to the pyruvate kinase family.</text>
</comment>
<dbReference type="EMBL" id="FMSP01000024">
    <property type="protein sequence ID" value="SCV74883.1"/>
    <property type="molecule type" value="Genomic_DNA"/>
</dbReference>
<comment type="catalytic activity">
    <reaction evidence="15 16">
        <text>pyruvate + ATP = phosphoenolpyruvate + ADP + H(+)</text>
        <dbReference type="Rhea" id="RHEA:18157"/>
        <dbReference type="ChEBI" id="CHEBI:15361"/>
        <dbReference type="ChEBI" id="CHEBI:15378"/>
        <dbReference type="ChEBI" id="CHEBI:30616"/>
        <dbReference type="ChEBI" id="CHEBI:58702"/>
        <dbReference type="ChEBI" id="CHEBI:456216"/>
        <dbReference type="EC" id="2.7.1.40"/>
    </reaction>
</comment>
<evidence type="ECO:0000256" key="15">
    <source>
        <dbReference type="ARBA" id="ARBA00048152"/>
    </source>
</evidence>
<sequence>MLNVDSVSSQLEWLTTLSIPPKVEAGLTGKNLRKTSIIATIGPKTNSVEMISKLRTAGVNVVRMNFSHGSYEYHQSVIDNTRKAEASAEGRPLAIALDTKGPEIRTGNMVNDEDVKIPAGHRMLFSTDPKYATACTDKVYFIDYANLPKVIDVGKPIYIDDGVMSFRVLSIKGTDVHVEAINAGTLSSKKGVNLPGTDVDLPAISQKDKDDLSFGVKNGVDMVFASFIRRDQDVKDIRAHLGEAGKNIKIIVKIENLQGVANFDEILKETDGVMVARGDLGIEIPASQVFMAQKMMIAKCNLAGKPSICATQMLESMTVSPCLGSVSFFFVRGIAEAETVVMGPQYNPRPTRAEVSDVANAVIDGADCVMLSGETAKGMYPIAAVEMMAETCFLAESAICYPPLFNEIRNLALRPTATSETVAMSAVAAALEQNAGAILVMSTSGNTARLISKYRPPCPVITITRNAQTARQVHLHRGCYPMLYEEPRPSSNEGWQTDIDNRIRYGLSKALDLGVLKKGDTIVAIQGWRAGGGSSNTMRVLSVPTHDDGFTLKPVD</sequence>
<dbReference type="GO" id="GO:0030955">
    <property type="term" value="F:potassium ion binding"/>
    <property type="evidence" value="ECO:0007669"/>
    <property type="project" value="InterPro"/>
</dbReference>
<evidence type="ECO:0000256" key="14">
    <source>
        <dbReference type="ARBA" id="ARBA00023317"/>
    </source>
</evidence>
<dbReference type="EC" id="2.7.1.40" evidence="6 16"/>
<evidence type="ECO:0000256" key="10">
    <source>
        <dbReference type="ARBA" id="ARBA00022777"/>
    </source>
</evidence>
<dbReference type="CDD" id="cd00288">
    <property type="entry name" value="Pyruvate_Kinase"/>
    <property type="match status" value="1"/>
</dbReference>
<gene>
    <name evidence="19" type="ORF">BQ2448_7912</name>
</gene>
<evidence type="ECO:0000256" key="1">
    <source>
        <dbReference type="ARBA" id="ARBA00001946"/>
    </source>
</evidence>
<dbReference type="InterPro" id="IPR018209">
    <property type="entry name" value="Pyrv_Knase_AS"/>
</dbReference>
<evidence type="ECO:0000256" key="13">
    <source>
        <dbReference type="ARBA" id="ARBA00023152"/>
    </source>
</evidence>
<comment type="cofactor">
    <cofactor evidence="1">
        <name>Mg(2+)</name>
        <dbReference type="ChEBI" id="CHEBI:18420"/>
    </cofactor>
</comment>
<dbReference type="InterPro" id="IPR001697">
    <property type="entry name" value="Pyr_Knase"/>
</dbReference>
<feature type="domain" description="Pyruvate kinase C-terminal" evidence="18">
    <location>
        <begin position="420"/>
        <end position="541"/>
    </location>
</feature>